<dbReference type="PROSITE" id="PS50850">
    <property type="entry name" value="MFS"/>
    <property type="match status" value="1"/>
</dbReference>
<feature type="transmembrane region" description="Helical" evidence="5">
    <location>
        <begin position="200"/>
        <end position="223"/>
    </location>
</feature>
<dbReference type="InterPro" id="IPR005829">
    <property type="entry name" value="Sugar_transporter_CS"/>
</dbReference>
<dbReference type="InterPro" id="IPR036259">
    <property type="entry name" value="MFS_trans_sf"/>
</dbReference>
<reference evidence="7 8" key="1">
    <citation type="submission" date="2021-04" db="EMBL/GenBank/DDBJ databases">
        <title>Complete genome sequence of Stygiolobus sp. KN-1.</title>
        <authorList>
            <person name="Nakamura K."/>
            <person name="Sakai H."/>
            <person name="Kurosawa N."/>
        </authorList>
    </citation>
    <scope>NUCLEOTIDE SEQUENCE [LARGE SCALE GENOMIC DNA]</scope>
    <source>
        <strain evidence="7 8">KN-1</strain>
    </source>
</reference>
<name>A0A8D5U649_9CREN</name>
<keyword evidence="4 5" id="KW-0472">Membrane</keyword>
<feature type="transmembrane region" description="Helical" evidence="5">
    <location>
        <begin position="326"/>
        <end position="348"/>
    </location>
</feature>
<dbReference type="EMBL" id="AP024597">
    <property type="protein sequence ID" value="BCU70300.1"/>
    <property type="molecule type" value="Genomic_DNA"/>
</dbReference>
<keyword evidence="8" id="KW-1185">Reference proteome</keyword>
<evidence type="ECO:0000313" key="7">
    <source>
        <dbReference type="EMBL" id="BCU70300.1"/>
    </source>
</evidence>
<sequence length="390" mass="42276">MPSNYVHSTIASTLAWAGNIYDLLLLTYVYSFLEKEYGIDFFEFTILFALGLIGRVIGGTYFGKIADKIGRKPVLAIGTAGYSLFQLLLAFAPDVEVLYASRLLEGIFMGAQWTAGTVLAYENAPYNLKGIVTGIVQSGYGIGYAFTGITYIFLGSDPRLFLVTGSLPLILVPYMKLINESKVSAHTAHFGIRLKDYLPILLKATAGMVGMFLAYFAVFGNYTVIANEYLDLKPYTLGILMTVANLGLALSFILFGRLADRFDKKKLIYIGVAGLLLSLPLAVPLLRLPPILPMAGVVIYAFSTGFWPLMPLLLADAVPTEVRGFLSGFAYNIGGMVGGFGNIILGIIEQFFGVDSLVKAIDITGLFAISVVLVSVITWPKSKGNVVLLE</sequence>
<dbReference type="GO" id="GO:0046943">
    <property type="term" value="F:carboxylic acid transmembrane transporter activity"/>
    <property type="evidence" value="ECO:0007669"/>
    <property type="project" value="TreeGrafter"/>
</dbReference>
<protein>
    <submittedName>
        <fullName evidence="7">MFS transporter</fullName>
    </submittedName>
</protein>
<dbReference type="RefSeq" id="WP_221286833.1">
    <property type="nucleotide sequence ID" value="NZ_AP024597.1"/>
</dbReference>
<evidence type="ECO:0000256" key="3">
    <source>
        <dbReference type="ARBA" id="ARBA00022989"/>
    </source>
</evidence>
<dbReference type="PANTHER" id="PTHR23508:SF10">
    <property type="entry name" value="CARBOXYLIC ACID TRANSPORTER PROTEIN HOMOLOG"/>
    <property type="match status" value="1"/>
</dbReference>
<feature type="transmembrane region" description="Helical" evidence="5">
    <location>
        <begin position="235"/>
        <end position="255"/>
    </location>
</feature>
<feature type="domain" description="Major facilitator superfamily (MFS) profile" evidence="6">
    <location>
        <begin position="8"/>
        <end position="383"/>
    </location>
</feature>
<feature type="transmembrane region" description="Helical" evidence="5">
    <location>
        <begin position="44"/>
        <end position="62"/>
    </location>
</feature>
<dbReference type="GeneID" id="66163317"/>
<evidence type="ECO:0000259" key="6">
    <source>
        <dbReference type="PROSITE" id="PS50850"/>
    </source>
</evidence>
<comment type="subcellular location">
    <subcellularLocation>
        <location evidence="1">Membrane</location>
        <topology evidence="1">Multi-pass membrane protein</topology>
    </subcellularLocation>
</comment>
<organism evidence="7 8">
    <name type="scientific">Stygiolobus caldivivus</name>
    <dbReference type="NCBI Taxonomy" id="2824673"/>
    <lineage>
        <taxon>Archaea</taxon>
        <taxon>Thermoproteota</taxon>
        <taxon>Thermoprotei</taxon>
        <taxon>Sulfolobales</taxon>
        <taxon>Sulfolobaceae</taxon>
        <taxon>Stygiolobus</taxon>
    </lineage>
</organism>
<dbReference type="GO" id="GO:0005886">
    <property type="term" value="C:plasma membrane"/>
    <property type="evidence" value="ECO:0007669"/>
    <property type="project" value="TreeGrafter"/>
</dbReference>
<dbReference type="KEGG" id="csty:KN1_15970"/>
<dbReference type="InterPro" id="IPR020846">
    <property type="entry name" value="MFS_dom"/>
</dbReference>
<proteinExistence type="predicted"/>
<accession>A0A8D5U649</accession>
<feature type="transmembrane region" description="Helical" evidence="5">
    <location>
        <begin position="267"/>
        <end position="286"/>
    </location>
</feature>
<dbReference type="Pfam" id="PF07690">
    <property type="entry name" value="MFS_1"/>
    <property type="match status" value="1"/>
</dbReference>
<dbReference type="InterPro" id="IPR011701">
    <property type="entry name" value="MFS"/>
</dbReference>
<dbReference type="Gene3D" id="1.20.1250.20">
    <property type="entry name" value="MFS general substrate transporter like domains"/>
    <property type="match status" value="2"/>
</dbReference>
<feature type="transmembrane region" description="Helical" evidence="5">
    <location>
        <begin position="74"/>
        <end position="93"/>
    </location>
</feature>
<feature type="transmembrane region" description="Helical" evidence="5">
    <location>
        <begin position="360"/>
        <end position="379"/>
    </location>
</feature>
<dbReference type="PANTHER" id="PTHR23508">
    <property type="entry name" value="CARBOXYLIC ACID TRANSPORTER PROTEIN HOMOLOG"/>
    <property type="match status" value="1"/>
</dbReference>
<dbReference type="SUPFAM" id="SSF103473">
    <property type="entry name" value="MFS general substrate transporter"/>
    <property type="match status" value="1"/>
</dbReference>
<dbReference type="Proteomes" id="UP000825123">
    <property type="component" value="Chromosome"/>
</dbReference>
<evidence type="ECO:0000256" key="5">
    <source>
        <dbReference type="SAM" id="Phobius"/>
    </source>
</evidence>
<evidence type="ECO:0000256" key="2">
    <source>
        <dbReference type="ARBA" id="ARBA00022692"/>
    </source>
</evidence>
<feature type="transmembrane region" description="Helical" evidence="5">
    <location>
        <begin position="99"/>
        <end position="119"/>
    </location>
</feature>
<gene>
    <name evidence="7" type="ORF">KN1_15970</name>
</gene>
<dbReference type="AlphaFoldDB" id="A0A8D5U649"/>
<feature type="transmembrane region" description="Helical" evidence="5">
    <location>
        <begin position="131"/>
        <end position="154"/>
    </location>
</feature>
<feature type="transmembrane region" description="Helical" evidence="5">
    <location>
        <begin position="12"/>
        <end position="32"/>
    </location>
</feature>
<keyword evidence="2 5" id="KW-0812">Transmembrane</keyword>
<evidence type="ECO:0000313" key="8">
    <source>
        <dbReference type="Proteomes" id="UP000825123"/>
    </source>
</evidence>
<evidence type="ECO:0000256" key="1">
    <source>
        <dbReference type="ARBA" id="ARBA00004141"/>
    </source>
</evidence>
<dbReference type="PROSITE" id="PS00217">
    <property type="entry name" value="SUGAR_TRANSPORT_2"/>
    <property type="match status" value="1"/>
</dbReference>
<feature type="transmembrane region" description="Helical" evidence="5">
    <location>
        <begin position="292"/>
        <end position="314"/>
    </location>
</feature>
<evidence type="ECO:0000256" key="4">
    <source>
        <dbReference type="ARBA" id="ARBA00023136"/>
    </source>
</evidence>
<keyword evidence="3 5" id="KW-1133">Transmembrane helix</keyword>
<dbReference type="CDD" id="cd17316">
    <property type="entry name" value="MFS_SV2_like"/>
    <property type="match status" value="1"/>
</dbReference>